<feature type="domain" description="Response regulatory" evidence="5">
    <location>
        <begin position="8"/>
        <end position="123"/>
    </location>
</feature>
<dbReference type="EMBL" id="CP136051">
    <property type="protein sequence ID" value="WOK04902.1"/>
    <property type="molecule type" value="Genomic_DNA"/>
</dbReference>
<dbReference type="Gene3D" id="3.40.50.2300">
    <property type="match status" value="1"/>
</dbReference>
<dbReference type="SMART" id="SM00448">
    <property type="entry name" value="REC"/>
    <property type="match status" value="1"/>
</dbReference>
<feature type="domain" description="HTH luxR-type" evidence="4">
    <location>
        <begin position="144"/>
        <end position="210"/>
    </location>
</feature>
<keyword evidence="2" id="KW-0238">DNA-binding</keyword>
<dbReference type="InterPro" id="IPR039420">
    <property type="entry name" value="WalR-like"/>
</dbReference>
<dbReference type="Proteomes" id="UP001302349">
    <property type="component" value="Chromosome"/>
</dbReference>
<evidence type="ECO:0000259" key="5">
    <source>
        <dbReference type="PROSITE" id="PS50110"/>
    </source>
</evidence>
<evidence type="ECO:0000256" key="3">
    <source>
        <dbReference type="PROSITE-ProRule" id="PRU00169"/>
    </source>
</evidence>
<dbReference type="PRINTS" id="PR00038">
    <property type="entry name" value="HTHLUXR"/>
</dbReference>
<evidence type="ECO:0000256" key="2">
    <source>
        <dbReference type="ARBA" id="ARBA00023125"/>
    </source>
</evidence>
<dbReference type="InterPro" id="IPR000792">
    <property type="entry name" value="Tscrpt_reg_LuxR_C"/>
</dbReference>
<evidence type="ECO:0000313" key="7">
    <source>
        <dbReference type="Proteomes" id="UP001302349"/>
    </source>
</evidence>
<dbReference type="PROSITE" id="PS50110">
    <property type="entry name" value="RESPONSE_REGULATORY"/>
    <property type="match status" value="1"/>
</dbReference>
<keyword evidence="7" id="KW-1185">Reference proteome</keyword>
<dbReference type="PANTHER" id="PTHR43214">
    <property type="entry name" value="TWO-COMPONENT RESPONSE REGULATOR"/>
    <property type="match status" value="1"/>
</dbReference>
<dbReference type="SUPFAM" id="SSF52172">
    <property type="entry name" value="CheY-like"/>
    <property type="match status" value="1"/>
</dbReference>
<evidence type="ECO:0000313" key="6">
    <source>
        <dbReference type="EMBL" id="WOK04902.1"/>
    </source>
</evidence>
<proteinExistence type="predicted"/>
<dbReference type="RefSeq" id="WP_317487700.1">
    <property type="nucleotide sequence ID" value="NZ_CP136051.1"/>
</dbReference>
<dbReference type="InterPro" id="IPR001789">
    <property type="entry name" value="Sig_transdc_resp-reg_receiver"/>
</dbReference>
<dbReference type="InterPro" id="IPR058245">
    <property type="entry name" value="NreC/VraR/RcsB-like_REC"/>
</dbReference>
<dbReference type="SMART" id="SM00421">
    <property type="entry name" value="HTH_LUXR"/>
    <property type="match status" value="1"/>
</dbReference>
<gene>
    <name evidence="6" type="ORF">RT717_17610</name>
</gene>
<keyword evidence="1 3" id="KW-0597">Phosphoprotein</keyword>
<organism evidence="6 7">
    <name type="scientific">Imperialibacter roseus</name>
    <dbReference type="NCBI Taxonomy" id="1324217"/>
    <lineage>
        <taxon>Bacteria</taxon>
        <taxon>Pseudomonadati</taxon>
        <taxon>Bacteroidota</taxon>
        <taxon>Cytophagia</taxon>
        <taxon>Cytophagales</taxon>
        <taxon>Flammeovirgaceae</taxon>
        <taxon>Imperialibacter</taxon>
    </lineage>
</organism>
<name>A0ABZ0IK41_9BACT</name>
<reference evidence="6 7" key="1">
    <citation type="journal article" date="2023" name="Microbiol. Resour. Announc.">
        <title>Complete Genome Sequence of Imperialibacter roseus strain P4T.</title>
        <authorList>
            <person name="Tizabi D.R."/>
            <person name="Bachvaroff T."/>
            <person name="Hill R.T."/>
        </authorList>
    </citation>
    <scope>NUCLEOTIDE SEQUENCE [LARGE SCALE GENOMIC DNA]</scope>
    <source>
        <strain evidence="6 7">P4T</strain>
    </source>
</reference>
<evidence type="ECO:0000259" key="4">
    <source>
        <dbReference type="PROSITE" id="PS50043"/>
    </source>
</evidence>
<dbReference type="CDD" id="cd17535">
    <property type="entry name" value="REC_NarL-like"/>
    <property type="match status" value="1"/>
</dbReference>
<dbReference type="CDD" id="cd06170">
    <property type="entry name" value="LuxR_C_like"/>
    <property type="match status" value="1"/>
</dbReference>
<evidence type="ECO:0000256" key="1">
    <source>
        <dbReference type="ARBA" id="ARBA00022553"/>
    </source>
</evidence>
<dbReference type="Pfam" id="PF00196">
    <property type="entry name" value="GerE"/>
    <property type="match status" value="1"/>
</dbReference>
<dbReference type="Pfam" id="PF00072">
    <property type="entry name" value="Response_reg"/>
    <property type="match status" value="1"/>
</dbReference>
<dbReference type="PROSITE" id="PS50043">
    <property type="entry name" value="HTH_LUXR_2"/>
    <property type="match status" value="1"/>
</dbReference>
<dbReference type="InterPro" id="IPR011006">
    <property type="entry name" value="CheY-like_superfamily"/>
</dbReference>
<accession>A0ABZ0IK41</accession>
<feature type="modified residue" description="4-aspartylphosphate" evidence="3">
    <location>
        <position position="58"/>
    </location>
</feature>
<sequence length="216" mass="23855">MMSLKNLRAVVADDHPLLLQGLEDTLKKGGVNVVGAASDGSTALKLITDYHPDVAVLDIEMPYLTGFAVAEECRKKGLLTKVIILSYHKEAEFIVQAKSLHIAGYLLKEDTNLEIFKCIEKVMQGEFYYSPSILHKDLNTANTSLEKLELLSPSERKILKLIASQLSSQAIADKLHVSERTIEKHRSNIIGKLALSGHANSLSLWAVEQKAVIMSF</sequence>
<protein>
    <submittedName>
        <fullName evidence="6">Response regulator transcription factor</fullName>
    </submittedName>
</protein>